<dbReference type="Proteomes" id="UP000241462">
    <property type="component" value="Unassembled WGS sequence"/>
</dbReference>
<feature type="region of interest" description="Disordered" evidence="1">
    <location>
        <begin position="172"/>
        <end position="361"/>
    </location>
</feature>
<dbReference type="InParanoid" id="A0A2T2ZU69"/>
<evidence type="ECO:0000313" key="3">
    <source>
        <dbReference type="Proteomes" id="UP000241462"/>
    </source>
</evidence>
<accession>A0A2T2ZU69</accession>
<reference evidence="2 3" key="1">
    <citation type="journal article" date="2018" name="Mycol. Prog.">
        <title>Coniella lustricola, a new species from submerged detritus.</title>
        <authorList>
            <person name="Raudabaugh D.B."/>
            <person name="Iturriaga T."/>
            <person name="Carver A."/>
            <person name="Mondo S."/>
            <person name="Pangilinan J."/>
            <person name="Lipzen A."/>
            <person name="He G."/>
            <person name="Amirebrahimi M."/>
            <person name="Grigoriev I.V."/>
            <person name="Miller A.N."/>
        </authorList>
    </citation>
    <scope>NUCLEOTIDE SEQUENCE [LARGE SCALE GENOMIC DNA]</scope>
    <source>
        <strain evidence="2 3">B22-T-1</strain>
    </source>
</reference>
<feature type="compositionally biased region" description="Acidic residues" evidence="1">
    <location>
        <begin position="204"/>
        <end position="222"/>
    </location>
</feature>
<name>A0A2T2ZU69_9PEZI</name>
<feature type="region of interest" description="Disordered" evidence="1">
    <location>
        <begin position="29"/>
        <end position="48"/>
    </location>
</feature>
<dbReference type="GO" id="GO:0000340">
    <property type="term" value="F:RNA 7-methylguanosine cap binding"/>
    <property type="evidence" value="ECO:0007669"/>
    <property type="project" value="InterPro"/>
</dbReference>
<keyword evidence="3" id="KW-1185">Reference proteome</keyword>
<dbReference type="InterPro" id="IPR019416">
    <property type="entry name" value="NCBP3"/>
</dbReference>
<dbReference type="Pfam" id="PF10309">
    <property type="entry name" value="NCBP3"/>
    <property type="match status" value="1"/>
</dbReference>
<dbReference type="AlphaFoldDB" id="A0A2T2ZU69"/>
<dbReference type="OrthoDB" id="422106at2759"/>
<dbReference type="EMBL" id="KZ678686">
    <property type="protein sequence ID" value="PSR76908.1"/>
    <property type="molecule type" value="Genomic_DNA"/>
</dbReference>
<organism evidence="2 3">
    <name type="scientific">Coniella lustricola</name>
    <dbReference type="NCBI Taxonomy" id="2025994"/>
    <lineage>
        <taxon>Eukaryota</taxon>
        <taxon>Fungi</taxon>
        <taxon>Dikarya</taxon>
        <taxon>Ascomycota</taxon>
        <taxon>Pezizomycotina</taxon>
        <taxon>Sordariomycetes</taxon>
        <taxon>Sordariomycetidae</taxon>
        <taxon>Diaporthales</taxon>
        <taxon>Schizoparmaceae</taxon>
        <taxon>Coniella</taxon>
    </lineage>
</organism>
<protein>
    <submittedName>
        <fullName evidence="2">Uncharacterized protein</fullName>
    </submittedName>
</protein>
<dbReference type="GO" id="GO:0003729">
    <property type="term" value="F:mRNA binding"/>
    <property type="evidence" value="ECO:0007669"/>
    <property type="project" value="InterPro"/>
</dbReference>
<gene>
    <name evidence="2" type="ORF">BD289DRAFT_486711</name>
</gene>
<dbReference type="STRING" id="2025994.A0A2T2ZU69"/>
<proteinExistence type="predicted"/>
<dbReference type="GO" id="GO:0005634">
    <property type="term" value="C:nucleus"/>
    <property type="evidence" value="ECO:0007669"/>
    <property type="project" value="TreeGrafter"/>
</dbReference>
<dbReference type="PANTHER" id="PTHR16291:SF0">
    <property type="entry name" value="NUCLEAR CAP-BINDING PROTEIN SUBUNIT 3"/>
    <property type="match status" value="1"/>
</dbReference>
<feature type="compositionally biased region" description="Acidic residues" evidence="1">
    <location>
        <begin position="29"/>
        <end position="40"/>
    </location>
</feature>
<feature type="compositionally biased region" description="Basic and acidic residues" evidence="1">
    <location>
        <begin position="292"/>
        <end position="340"/>
    </location>
</feature>
<feature type="compositionally biased region" description="Basic and acidic residues" evidence="1">
    <location>
        <begin position="174"/>
        <end position="203"/>
    </location>
</feature>
<sequence>MDDFDIEMGDAIDVPVEEHQVADILIGDDIQEDGEIDEPTNSEPTDSGAHRIILNKVHVRGLDQLDQNQLKAYVASHVGGKGADRIEWVNDTSANLVFATDSAAHEALLALCTIEIADATQLPPGEVLAAKPVADKPEAALQVRYALESDRKERGAAQKSRFYLFHPEWDPETEEGRRKRDRQYRDRRDGDRYRRGGRTRREEREEEEEPEPFDVNLYDDDASALARRANFSPHRDGRRRQRRDSRSPSAHSRDGRRHSVNRDKELFPTNRNRDALRSERGPYGRGRSASPTRDDRDAIEADLARDREAVRNNREKARSIKERIHTSSKPKELFPGDASRELFPSASGKKELFPSRDSGVSRAAMDQVPNDVIQGMKCLSYDGAVDFIDRCMALLPTPAFYMSRIIPASTT</sequence>
<evidence type="ECO:0000313" key="2">
    <source>
        <dbReference type="EMBL" id="PSR76908.1"/>
    </source>
</evidence>
<evidence type="ECO:0000256" key="1">
    <source>
        <dbReference type="SAM" id="MobiDB-lite"/>
    </source>
</evidence>
<feature type="compositionally biased region" description="Basic and acidic residues" evidence="1">
    <location>
        <begin position="260"/>
        <end position="282"/>
    </location>
</feature>
<dbReference type="PANTHER" id="PTHR16291">
    <property type="entry name" value="NUCLEAR CAP-BINDING PROTEIN SUBUNIT 3"/>
    <property type="match status" value="1"/>
</dbReference>